<evidence type="ECO:0000256" key="1">
    <source>
        <dbReference type="SAM" id="Phobius"/>
    </source>
</evidence>
<evidence type="ECO:0000313" key="2">
    <source>
        <dbReference type="EMBL" id="RIJ41744.1"/>
    </source>
</evidence>
<keyword evidence="1" id="KW-0812">Transmembrane</keyword>
<gene>
    <name evidence="2" type="ORF">D1627_06900</name>
</gene>
<comment type="caution">
    <text evidence="2">The sequence shown here is derived from an EMBL/GenBank/DDBJ whole genome shotgun (WGS) entry which is preliminary data.</text>
</comment>
<sequence>MFVFINAYVTESKLALICLGFQLFAYAILQYNHITVLKYNYAIYLVILIQWLQFDILTQPQRSDKYSVY</sequence>
<keyword evidence="3" id="KW-1185">Reference proteome</keyword>
<keyword evidence="1" id="KW-1133">Transmembrane helix</keyword>
<feature type="transmembrane region" description="Helical" evidence="1">
    <location>
        <begin position="12"/>
        <end position="29"/>
    </location>
</feature>
<keyword evidence="1" id="KW-0472">Membrane</keyword>
<reference evidence="3" key="1">
    <citation type="submission" date="2018-08" db="EMBL/GenBank/DDBJ databases">
        <title>Mucilaginibacter sp. MYSH2.</title>
        <authorList>
            <person name="Seo T."/>
        </authorList>
    </citation>
    <scope>NUCLEOTIDE SEQUENCE [LARGE SCALE GENOMIC DNA]</scope>
    <source>
        <strain evidence="3">KIRAN</strain>
    </source>
</reference>
<evidence type="ECO:0000313" key="3">
    <source>
        <dbReference type="Proteomes" id="UP000266005"/>
    </source>
</evidence>
<accession>A0A399SFG0</accession>
<dbReference type="AlphaFoldDB" id="A0A399SFG0"/>
<organism evidence="2 3">
    <name type="scientific">Pontibacter oryzae</name>
    <dbReference type="NCBI Taxonomy" id="2304593"/>
    <lineage>
        <taxon>Bacteria</taxon>
        <taxon>Pseudomonadati</taxon>
        <taxon>Bacteroidota</taxon>
        <taxon>Cytophagia</taxon>
        <taxon>Cytophagales</taxon>
        <taxon>Hymenobacteraceae</taxon>
        <taxon>Pontibacter</taxon>
    </lineage>
</organism>
<dbReference type="EMBL" id="QWGE01000002">
    <property type="protein sequence ID" value="RIJ41744.1"/>
    <property type="molecule type" value="Genomic_DNA"/>
</dbReference>
<name>A0A399SFG0_9BACT</name>
<protein>
    <submittedName>
        <fullName evidence="2">Uncharacterized protein</fullName>
    </submittedName>
</protein>
<dbReference type="Proteomes" id="UP000266005">
    <property type="component" value="Unassembled WGS sequence"/>
</dbReference>
<proteinExistence type="predicted"/>